<comment type="caution">
    <text evidence="3">The sequence shown here is derived from an EMBL/GenBank/DDBJ whole genome shotgun (WGS) entry which is preliminary data.</text>
</comment>
<gene>
    <name evidence="3" type="ORF">Sradi_3178000</name>
</gene>
<feature type="region of interest" description="Disordered" evidence="1">
    <location>
        <begin position="170"/>
        <end position="214"/>
    </location>
</feature>
<reference evidence="3" key="2">
    <citation type="journal article" date="2024" name="Plant">
        <title>Genomic evolution and insights into agronomic trait innovations of Sesamum species.</title>
        <authorList>
            <person name="Miao H."/>
            <person name="Wang L."/>
            <person name="Qu L."/>
            <person name="Liu H."/>
            <person name="Sun Y."/>
            <person name="Le M."/>
            <person name="Wang Q."/>
            <person name="Wei S."/>
            <person name="Zheng Y."/>
            <person name="Lin W."/>
            <person name="Duan Y."/>
            <person name="Cao H."/>
            <person name="Xiong S."/>
            <person name="Wang X."/>
            <person name="Wei L."/>
            <person name="Li C."/>
            <person name="Ma Q."/>
            <person name="Ju M."/>
            <person name="Zhao R."/>
            <person name="Li G."/>
            <person name="Mu C."/>
            <person name="Tian Q."/>
            <person name="Mei H."/>
            <person name="Zhang T."/>
            <person name="Gao T."/>
            <person name="Zhang H."/>
        </authorList>
    </citation>
    <scope>NUCLEOTIDE SEQUENCE</scope>
    <source>
        <strain evidence="3">G02</strain>
    </source>
</reference>
<reference evidence="3" key="1">
    <citation type="submission" date="2020-06" db="EMBL/GenBank/DDBJ databases">
        <authorList>
            <person name="Li T."/>
            <person name="Hu X."/>
            <person name="Zhang T."/>
            <person name="Song X."/>
            <person name="Zhang H."/>
            <person name="Dai N."/>
            <person name="Sheng W."/>
            <person name="Hou X."/>
            <person name="Wei L."/>
        </authorList>
    </citation>
    <scope>NUCLEOTIDE SEQUENCE</scope>
    <source>
        <strain evidence="3">G02</strain>
        <tissue evidence="3">Leaf</tissue>
    </source>
</reference>
<dbReference type="PANTHER" id="PTHR31286:SF168">
    <property type="entry name" value="DUF4283 DOMAIN-CONTAINING PROTEIN"/>
    <property type="match status" value="1"/>
</dbReference>
<protein>
    <recommendedName>
        <fullName evidence="2">DUF4283 domain-containing protein</fullName>
    </recommendedName>
</protein>
<feature type="compositionally biased region" description="Polar residues" evidence="1">
    <location>
        <begin position="196"/>
        <end position="214"/>
    </location>
</feature>
<organism evidence="3">
    <name type="scientific">Sesamum radiatum</name>
    <name type="common">Black benniseed</name>
    <dbReference type="NCBI Taxonomy" id="300843"/>
    <lineage>
        <taxon>Eukaryota</taxon>
        <taxon>Viridiplantae</taxon>
        <taxon>Streptophyta</taxon>
        <taxon>Embryophyta</taxon>
        <taxon>Tracheophyta</taxon>
        <taxon>Spermatophyta</taxon>
        <taxon>Magnoliopsida</taxon>
        <taxon>eudicotyledons</taxon>
        <taxon>Gunneridae</taxon>
        <taxon>Pentapetalae</taxon>
        <taxon>asterids</taxon>
        <taxon>lamiids</taxon>
        <taxon>Lamiales</taxon>
        <taxon>Pedaliaceae</taxon>
        <taxon>Sesamum</taxon>
    </lineage>
</organism>
<dbReference type="Pfam" id="PF14111">
    <property type="entry name" value="DUF4283"/>
    <property type="match status" value="1"/>
</dbReference>
<proteinExistence type="predicted"/>
<feature type="compositionally biased region" description="Low complexity" evidence="1">
    <location>
        <begin position="170"/>
        <end position="188"/>
    </location>
</feature>
<evidence type="ECO:0000313" key="3">
    <source>
        <dbReference type="EMBL" id="KAL0378725.1"/>
    </source>
</evidence>
<dbReference type="PANTHER" id="PTHR31286">
    <property type="entry name" value="GLYCINE-RICH CELL WALL STRUCTURAL PROTEIN 1.8-LIKE"/>
    <property type="match status" value="1"/>
</dbReference>
<name>A0AAW2REV9_SESRA</name>
<feature type="domain" description="DUF4283" evidence="2">
    <location>
        <begin position="313"/>
        <end position="389"/>
    </location>
</feature>
<dbReference type="InterPro" id="IPR025558">
    <property type="entry name" value="DUF4283"/>
</dbReference>
<evidence type="ECO:0000256" key="1">
    <source>
        <dbReference type="SAM" id="MobiDB-lite"/>
    </source>
</evidence>
<dbReference type="AlphaFoldDB" id="A0AAW2REV9"/>
<dbReference type="InterPro" id="IPR040256">
    <property type="entry name" value="At4g02000-like"/>
</dbReference>
<accession>A0AAW2REV9</accession>
<evidence type="ECO:0000259" key="2">
    <source>
        <dbReference type="Pfam" id="PF14111"/>
    </source>
</evidence>
<sequence length="536" mass="58348">MEFTATAVFVWFLVAGRGLWGAGSTLFNAKVCWSFLDVFPAVYSSQKAFPARRNSPFSARNGLLAARSFSTGSWLFQTAAGRFFSILRPFSVWPELGNNLPHLSQQQTAFPLCNLPISAYSKADLQPVDLAVHLSLSFPWVFRFCCCHKIGQLKIAAGKLAAKAASSQPSSKSLAAPSSSKGAAPAQPLDAAVSGNGATNSHLPTANVSGKGTAISSDKTKVHSLVFHESINGLEASSRAGMVLTSNSSGSRLEEVLPAKTGQTDATCTTKTSYAGLFSTNRRLMDEKKLRKIEDKDETLKLDTNDLIDFRSKLGHCLVGYIAGKFSGLKAIGALSKSWGATFQLQASGWLVFKFATEEDMQRIVTGGPYLVFGRQLMLKSITACFGFQEDDISLTPVWGTLPSLLLECWNPNALSKIGSRLGNPVAMDSLTMNIERISYARILVEVDASKELVDRVEFILPDGTARKQPVRYEFTPKFCTTCNRFGHLRDSCQGNRPAVVSKSAPDATVKPITPKKAHDSEWTLVQRWHKAVQKE</sequence>
<dbReference type="EMBL" id="JACGWJ010000013">
    <property type="protein sequence ID" value="KAL0378725.1"/>
    <property type="molecule type" value="Genomic_DNA"/>
</dbReference>